<comment type="subcellular location">
    <subcellularLocation>
        <location evidence="1 8">Cell outer membrane</location>
        <topology evidence="1 8">Multi-pass membrane protein</topology>
    </subcellularLocation>
</comment>
<feature type="signal peptide" evidence="10">
    <location>
        <begin position="1"/>
        <end position="26"/>
    </location>
</feature>
<dbReference type="InterPro" id="IPR037066">
    <property type="entry name" value="Plug_dom_sf"/>
</dbReference>
<evidence type="ECO:0000256" key="9">
    <source>
        <dbReference type="RuleBase" id="RU003357"/>
    </source>
</evidence>
<keyword evidence="13" id="KW-0675">Receptor</keyword>
<keyword evidence="4 8" id="KW-0812">Transmembrane</keyword>
<name>A0A844ZND0_9SPHN</name>
<dbReference type="InterPro" id="IPR000531">
    <property type="entry name" value="Beta-barrel_TonB"/>
</dbReference>
<feature type="domain" description="TonB-dependent receptor plug" evidence="12">
    <location>
        <begin position="51"/>
        <end position="166"/>
    </location>
</feature>
<dbReference type="AlphaFoldDB" id="A0A844ZND0"/>
<keyword evidence="2 8" id="KW-0813">Transport</keyword>
<evidence type="ECO:0000256" key="7">
    <source>
        <dbReference type="ARBA" id="ARBA00023237"/>
    </source>
</evidence>
<evidence type="ECO:0000259" key="12">
    <source>
        <dbReference type="Pfam" id="PF07715"/>
    </source>
</evidence>
<dbReference type="Proteomes" id="UP000442714">
    <property type="component" value="Unassembled WGS sequence"/>
</dbReference>
<dbReference type="OrthoDB" id="7614575at2"/>
<evidence type="ECO:0000256" key="1">
    <source>
        <dbReference type="ARBA" id="ARBA00004571"/>
    </source>
</evidence>
<reference evidence="13 14" key="1">
    <citation type="submission" date="2019-12" db="EMBL/GenBank/DDBJ databases">
        <title>Genomic-based taxomic classification of the family Erythrobacteraceae.</title>
        <authorList>
            <person name="Xu L."/>
        </authorList>
    </citation>
    <scope>NUCLEOTIDE SEQUENCE [LARGE SCALE GENOMIC DNA]</scope>
    <source>
        <strain evidence="13 14">KCTC 52763</strain>
    </source>
</reference>
<feature type="chain" id="PRO_5032314914" evidence="10">
    <location>
        <begin position="27"/>
        <end position="1001"/>
    </location>
</feature>
<evidence type="ECO:0000313" key="14">
    <source>
        <dbReference type="Proteomes" id="UP000442714"/>
    </source>
</evidence>
<dbReference type="GO" id="GO:0009279">
    <property type="term" value="C:cell outer membrane"/>
    <property type="evidence" value="ECO:0007669"/>
    <property type="project" value="UniProtKB-SubCell"/>
</dbReference>
<dbReference type="RefSeq" id="WP_160603392.1">
    <property type="nucleotide sequence ID" value="NZ_WTYX01000001.1"/>
</dbReference>
<dbReference type="Gene3D" id="2.40.170.20">
    <property type="entry name" value="TonB-dependent receptor, beta-barrel domain"/>
    <property type="match status" value="1"/>
</dbReference>
<proteinExistence type="inferred from homology"/>
<organism evidence="13 14">
    <name type="scientific">Pontixanthobacter aquaemixtae</name>
    <dbReference type="NCBI Taxonomy" id="1958940"/>
    <lineage>
        <taxon>Bacteria</taxon>
        <taxon>Pseudomonadati</taxon>
        <taxon>Pseudomonadota</taxon>
        <taxon>Alphaproteobacteria</taxon>
        <taxon>Sphingomonadales</taxon>
        <taxon>Erythrobacteraceae</taxon>
        <taxon>Pontixanthobacter</taxon>
    </lineage>
</organism>
<dbReference type="SUPFAM" id="SSF56935">
    <property type="entry name" value="Porins"/>
    <property type="match status" value="1"/>
</dbReference>
<protein>
    <submittedName>
        <fullName evidence="13">TonB-dependent receptor</fullName>
    </submittedName>
</protein>
<feature type="domain" description="TonB-dependent receptor-like beta-barrel" evidence="11">
    <location>
        <begin position="420"/>
        <end position="967"/>
    </location>
</feature>
<dbReference type="PANTHER" id="PTHR47234:SF2">
    <property type="entry name" value="TONB-DEPENDENT RECEPTOR"/>
    <property type="match status" value="1"/>
</dbReference>
<evidence type="ECO:0000256" key="6">
    <source>
        <dbReference type="ARBA" id="ARBA00023136"/>
    </source>
</evidence>
<dbReference type="Pfam" id="PF00593">
    <property type="entry name" value="TonB_dep_Rec_b-barrel"/>
    <property type="match status" value="1"/>
</dbReference>
<keyword evidence="5 9" id="KW-0798">TonB box</keyword>
<gene>
    <name evidence="13" type="ORF">GRI41_03530</name>
</gene>
<evidence type="ECO:0000313" key="13">
    <source>
        <dbReference type="EMBL" id="MXO89881.1"/>
    </source>
</evidence>
<dbReference type="InterPro" id="IPR036942">
    <property type="entry name" value="Beta-barrel_TonB_sf"/>
</dbReference>
<dbReference type="Pfam" id="PF07715">
    <property type="entry name" value="Plug"/>
    <property type="match status" value="1"/>
</dbReference>
<dbReference type="PROSITE" id="PS52016">
    <property type="entry name" value="TONB_DEPENDENT_REC_3"/>
    <property type="match status" value="1"/>
</dbReference>
<keyword evidence="3 8" id="KW-1134">Transmembrane beta strand</keyword>
<dbReference type="Gene3D" id="2.170.130.10">
    <property type="entry name" value="TonB-dependent receptor, plug domain"/>
    <property type="match status" value="1"/>
</dbReference>
<dbReference type="InterPro" id="IPR012910">
    <property type="entry name" value="Plug_dom"/>
</dbReference>
<dbReference type="EMBL" id="WTYX01000001">
    <property type="protein sequence ID" value="MXO89881.1"/>
    <property type="molecule type" value="Genomic_DNA"/>
</dbReference>
<evidence type="ECO:0000259" key="11">
    <source>
        <dbReference type="Pfam" id="PF00593"/>
    </source>
</evidence>
<evidence type="ECO:0000256" key="4">
    <source>
        <dbReference type="ARBA" id="ARBA00022692"/>
    </source>
</evidence>
<sequence>MMKLQLRRSCAFMALAAGITTTPAFAQEAEQAEQPNEEIVITGSLIRGTPEDSSLPVDVISTEELAAEGQTNPLDFIKDIPSVGAVLGDSNQFSSAAQGLGGVGTINLRNLGATRTLVLLNGRRTLVSPGDGVSDTNLLPLFALQRVELLKDGAAVTYGSDAVAGVANFITRTNFEGIELQGDHTFVRDSDGDYTASILAGYNITPDVNIMAGFGYRHRSKLAAVDREISNQDYFTNPSGFSTTVTNAWYPALRVSGPVRETPAPASLGAASYRGTLLAGVPGGVDPDCDDVGGLPISIFCGYQFTDYNNLVEDQDYYQGFLQVTADLSDKLRFNADGLYAYSRIDTALSPSYPTTQGLAGPGATFQYYIPFTNPAFADFAARVGFPTSIDTDGDPTTAPLPVTGAQALVFRPFSLGGYPLAEGSPFGQDESFSINESFRISAGFEYDLTPDLVMSLQGTYVNAKSRSKVPDVLPLRIQQALDGLGGPDCDVATGTPGQGSCYYFNPFFNSVQRNPAQGIDNPNYNAALANRDDVVDYLYGDTGTLQNEKQFIADFLISGEVADADFGGGALAFGVGAQYRSSNFESMPRNALNSLALNPCAVPGDTSCTIQQGPFSFLGQARDIAVEQDVYALFGEVLVPFSPRFEMSFALRFEDYGDPIGSTLDPKASFRWEPNDWLVLRGSVGTTFRAPLPGQVSQSRVTALQPIDAAGGGFLSVDVLGNPNLTPESAFTYNLGAVVQSGGFRASLDYWSYEFEDQIVVEDSNAIANVVVPTPNGLADCSSPLASQIVFQGGCVQGTTVGGDISRVITNFVNGPPITTTGIDFDASYDFDIGSNATLRLGTNGTWVLSYDVESFAAQNVEIQPAFGAVGFGNFDRTAPAISDLRANLYANFNVGGLNARYTFRYASGVYDDRYDSPTFATVPRTAQQSFYARESGDFTQSDLTILYDLPFDGLDVQLQGSVSNIFDEDPPIARLELGYNPFLGNAIGRTFRLGAKVRF</sequence>
<keyword evidence="10" id="KW-0732">Signal</keyword>
<evidence type="ECO:0000256" key="10">
    <source>
        <dbReference type="SAM" id="SignalP"/>
    </source>
</evidence>
<evidence type="ECO:0000256" key="8">
    <source>
        <dbReference type="PROSITE-ProRule" id="PRU01360"/>
    </source>
</evidence>
<accession>A0A844ZND0</accession>
<dbReference type="InterPro" id="IPR039426">
    <property type="entry name" value="TonB-dep_rcpt-like"/>
</dbReference>
<comment type="caution">
    <text evidence="13">The sequence shown here is derived from an EMBL/GenBank/DDBJ whole genome shotgun (WGS) entry which is preliminary data.</text>
</comment>
<evidence type="ECO:0000256" key="3">
    <source>
        <dbReference type="ARBA" id="ARBA00022452"/>
    </source>
</evidence>
<keyword evidence="14" id="KW-1185">Reference proteome</keyword>
<comment type="similarity">
    <text evidence="8 9">Belongs to the TonB-dependent receptor family.</text>
</comment>
<evidence type="ECO:0000256" key="2">
    <source>
        <dbReference type="ARBA" id="ARBA00022448"/>
    </source>
</evidence>
<keyword evidence="6 8" id="KW-0472">Membrane</keyword>
<evidence type="ECO:0000256" key="5">
    <source>
        <dbReference type="ARBA" id="ARBA00023077"/>
    </source>
</evidence>
<dbReference type="PANTHER" id="PTHR47234">
    <property type="match status" value="1"/>
</dbReference>
<keyword evidence="7 8" id="KW-0998">Cell outer membrane</keyword>